<dbReference type="PANTHER" id="PTHR39337:SF1">
    <property type="entry name" value="BLR5642 PROTEIN"/>
    <property type="match status" value="1"/>
</dbReference>
<evidence type="ECO:0000313" key="2">
    <source>
        <dbReference type="Proteomes" id="UP000002402"/>
    </source>
</evidence>
<dbReference type="STRING" id="246197.MXAN_1806"/>
<reference evidence="1 2" key="1">
    <citation type="journal article" date="2006" name="Proc. Natl. Acad. Sci. U.S.A.">
        <title>Evolution of sensory complexity recorded in a myxobacterial genome.</title>
        <authorList>
            <person name="Goldman B.S."/>
            <person name="Nierman W.C."/>
            <person name="Kaiser D."/>
            <person name="Slater S.C."/>
            <person name="Durkin A.S."/>
            <person name="Eisen J.A."/>
            <person name="Ronning C.M."/>
            <person name="Barbazuk W.B."/>
            <person name="Blanchard M."/>
            <person name="Field C."/>
            <person name="Halling C."/>
            <person name="Hinkle G."/>
            <person name="Iartchuk O."/>
            <person name="Kim H.S."/>
            <person name="Mackenzie C."/>
            <person name="Madupu R."/>
            <person name="Miller N."/>
            <person name="Shvartsbeyn A."/>
            <person name="Sullivan S.A."/>
            <person name="Vaudin M."/>
            <person name="Wiegand R."/>
            <person name="Kaplan H.B."/>
        </authorList>
    </citation>
    <scope>NUCLEOTIDE SEQUENCE [LARGE SCALE GENOMIC DNA]</scope>
    <source>
        <strain evidence="2">DK1622</strain>
    </source>
</reference>
<sequence>MLFSRQRQLLQLLDALGGTAGKLDFQKLLFLYCQEQPTNAPYDFVPYKFGAFSFTSYADCRKLVAHGLIEDDDGWRLTDAGRKVIGRTPDLQLSAFARSHRLRGDELVVDTYRRYPFFATRSEIAERVLKGDEAALARIEVVRAARSNSALHTIGYEGHSVESYLNELLQNGITILCDVRRNPISRKYGFSKNTLARICENVGIRYEHLPELGIASEQRQGLDTQADYDALFDDYERTWLPKQGTVLEKIRTWVGEKERVALTCYEHAPNQCHRHCVAEALEDKFGKDYNAKHL</sequence>
<dbReference type="EMBL" id="CP000113">
    <property type="protein sequence ID" value="ABF88602.1"/>
    <property type="molecule type" value="Genomic_DNA"/>
</dbReference>
<dbReference type="Pfam" id="PF04343">
    <property type="entry name" value="DUF488"/>
    <property type="match status" value="1"/>
</dbReference>
<protein>
    <recommendedName>
        <fullName evidence="3">DUF488 domain-containing protein</fullName>
    </recommendedName>
</protein>
<dbReference type="AlphaFoldDB" id="Q1DBC1"/>
<dbReference type="EnsemblBacteria" id="ABF88602">
    <property type="protein sequence ID" value="ABF88602"/>
    <property type="gene ID" value="MXAN_1806"/>
</dbReference>
<dbReference type="PANTHER" id="PTHR39337">
    <property type="entry name" value="BLR5642 PROTEIN"/>
    <property type="match status" value="1"/>
</dbReference>
<dbReference type="KEGG" id="mxa:MXAN_1806"/>
<name>Q1DBC1_MYXXD</name>
<dbReference type="Proteomes" id="UP000002402">
    <property type="component" value="Chromosome"/>
</dbReference>
<proteinExistence type="predicted"/>
<accession>Q1DBC1</accession>
<evidence type="ECO:0008006" key="3">
    <source>
        <dbReference type="Google" id="ProtNLM"/>
    </source>
</evidence>
<gene>
    <name evidence="1" type="ordered locus">MXAN_1806</name>
</gene>
<keyword evidence="2" id="KW-1185">Reference proteome</keyword>
<organism evidence="1 2">
    <name type="scientific">Myxococcus xanthus (strain DK1622)</name>
    <dbReference type="NCBI Taxonomy" id="246197"/>
    <lineage>
        <taxon>Bacteria</taxon>
        <taxon>Pseudomonadati</taxon>
        <taxon>Myxococcota</taxon>
        <taxon>Myxococcia</taxon>
        <taxon>Myxococcales</taxon>
        <taxon>Cystobacterineae</taxon>
        <taxon>Myxococcaceae</taxon>
        <taxon>Myxococcus</taxon>
    </lineage>
</organism>
<dbReference type="HOGENOM" id="CLU_962065_0_0_7"/>
<dbReference type="eggNOG" id="COG5483">
    <property type="taxonomic scope" value="Bacteria"/>
</dbReference>
<evidence type="ECO:0000313" key="1">
    <source>
        <dbReference type="EMBL" id="ABF88602.1"/>
    </source>
</evidence>
<dbReference type="InterPro" id="IPR007438">
    <property type="entry name" value="DUF488"/>
</dbReference>